<accession>A0A091CXN3</accession>
<evidence type="ECO:0000313" key="2">
    <source>
        <dbReference type="EMBL" id="KFO23487.1"/>
    </source>
</evidence>
<sequence length="171" mass="18522">MQQTWLLPARVTSLPKAWQPSVSVRGPQQYSVSSLNSAPKRCCKGLCPSELISCEHPSGPLARLHLMSDAGSPCVPLRCLDLEPAQSPACLCLSSVTAVGLQRQRPRGSTKDVGLRYKTGVGQDRLVCCRPSPRPEAAQRLASSQCTQGGRSSIGERQTDGRTEDMLWFCV</sequence>
<keyword evidence="3" id="KW-1185">Reference proteome</keyword>
<gene>
    <name evidence="2" type="ORF">H920_15059</name>
</gene>
<name>A0A091CXN3_FUKDA</name>
<dbReference type="AlphaFoldDB" id="A0A091CXN3"/>
<evidence type="ECO:0000313" key="3">
    <source>
        <dbReference type="Proteomes" id="UP000028990"/>
    </source>
</evidence>
<evidence type="ECO:0000256" key="1">
    <source>
        <dbReference type="SAM" id="MobiDB-lite"/>
    </source>
</evidence>
<proteinExistence type="predicted"/>
<organism evidence="2 3">
    <name type="scientific">Fukomys damarensis</name>
    <name type="common">Damaraland mole rat</name>
    <name type="synonym">Cryptomys damarensis</name>
    <dbReference type="NCBI Taxonomy" id="885580"/>
    <lineage>
        <taxon>Eukaryota</taxon>
        <taxon>Metazoa</taxon>
        <taxon>Chordata</taxon>
        <taxon>Craniata</taxon>
        <taxon>Vertebrata</taxon>
        <taxon>Euteleostomi</taxon>
        <taxon>Mammalia</taxon>
        <taxon>Eutheria</taxon>
        <taxon>Euarchontoglires</taxon>
        <taxon>Glires</taxon>
        <taxon>Rodentia</taxon>
        <taxon>Hystricomorpha</taxon>
        <taxon>Bathyergidae</taxon>
        <taxon>Fukomys</taxon>
    </lineage>
</organism>
<protein>
    <submittedName>
        <fullName evidence="2">Uncharacterized protein</fullName>
    </submittedName>
</protein>
<feature type="compositionally biased region" description="Polar residues" evidence="1">
    <location>
        <begin position="141"/>
        <end position="151"/>
    </location>
</feature>
<dbReference type="Proteomes" id="UP000028990">
    <property type="component" value="Unassembled WGS sequence"/>
</dbReference>
<dbReference type="EMBL" id="KN123762">
    <property type="protein sequence ID" value="KFO23487.1"/>
    <property type="molecule type" value="Genomic_DNA"/>
</dbReference>
<feature type="region of interest" description="Disordered" evidence="1">
    <location>
        <begin position="140"/>
        <end position="159"/>
    </location>
</feature>
<reference evidence="2 3" key="1">
    <citation type="submission" date="2013-11" db="EMBL/GenBank/DDBJ databases">
        <title>The Damaraland mole rat (Fukomys damarensis) genome and evolution of African mole rats.</title>
        <authorList>
            <person name="Gladyshev V.N."/>
            <person name="Fang X."/>
        </authorList>
    </citation>
    <scope>NUCLEOTIDE SEQUENCE [LARGE SCALE GENOMIC DNA]</scope>
    <source>
        <tissue evidence="2">Liver</tissue>
    </source>
</reference>